<reference evidence="1 2" key="1">
    <citation type="submission" date="2019-03" db="EMBL/GenBank/DDBJ databases">
        <title>Genomic Encyclopedia of Type Strains, Phase IV (KMG-IV): sequencing the most valuable type-strain genomes for metagenomic binning, comparative biology and taxonomic classification.</title>
        <authorList>
            <person name="Goeker M."/>
        </authorList>
    </citation>
    <scope>NUCLEOTIDE SEQUENCE [LARGE SCALE GENOMIC DNA]</scope>
    <source>
        <strain evidence="1 2">DSM 1709</strain>
    </source>
</reference>
<dbReference type="EMBL" id="SLXD01000013">
    <property type="protein sequence ID" value="TCP00509.1"/>
    <property type="molecule type" value="Genomic_DNA"/>
</dbReference>
<evidence type="ECO:0000313" key="2">
    <source>
        <dbReference type="Proteomes" id="UP000295106"/>
    </source>
</evidence>
<comment type="caution">
    <text evidence="1">The sequence shown here is derived from an EMBL/GenBank/DDBJ whole genome shotgun (WGS) entry which is preliminary data.</text>
</comment>
<proteinExistence type="predicted"/>
<dbReference type="AlphaFoldDB" id="A0A4R2M0I7"/>
<sequence length="191" mass="20673">MPPDIELFSLSVGGVSEPRADWTAAAREHVKTALAQRTRTLGLAADFFDERQADEFAEPIGLQNAVASAIWVHHAGQRTLPLPTKHEQLDWSLGDSARPIAQQTGHRYGLFVFMRDSYASAERKAAMIGLALFGVGALMTGSQVGYASLVDLESGQVVWFNPLVRMTGDLREIDSATETVAELLGNLPVAP</sequence>
<evidence type="ECO:0000313" key="1">
    <source>
        <dbReference type="EMBL" id="TCP00509.1"/>
    </source>
</evidence>
<accession>A0A4R2M0I7</accession>
<protein>
    <submittedName>
        <fullName evidence="1">Uncharacterized protein</fullName>
    </submittedName>
</protein>
<gene>
    <name evidence="1" type="ORF">EV684_113140</name>
</gene>
<organism evidence="1 2">
    <name type="scientific">Rubrivivax gelatinosus</name>
    <name type="common">Rhodocyclus gelatinosus</name>
    <name type="synonym">Rhodopseudomonas gelatinosa</name>
    <dbReference type="NCBI Taxonomy" id="28068"/>
    <lineage>
        <taxon>Bacteria</taxon>
        <taxon>Pseudomonadati</taxon>
        <taxon>Pseudomonadota</taxon>
        <taxon>Betaproteobacteria</taxon>
        <taxon>Burkholderiales</taxon>
        <taxon>Sphaerotilaceae</taxon>
        <taxon>Rubrivivax</taxon>
    </lineage>
</organism>
<dbReference type="Proteomes" id="UP000295106">
    <property type="component" value="Unassembled WGS sequence"/>
</dbReference>
<name>A0A4R2M0I7_RUBGE</name>